<organism evidence="2 3">
    <name type="scientific">Xenorhabdus stockiae</name>
    <dbReference type="NCBI Taxonomy" id="351614"/>
    <lineage>
        <taxon>Bacteria</taxon>
        <taxon>Pseudomonadati</taxon>
        <taxon>Pseudomonadota</taxon>
        <taxon>Gammaproteobacteria</taxon>
        <taxon>Enterobacterales</taxon>
        <taxon>Morganellaceae</taxon>
        <taxon>Xenorhabdus</taxon>
    </lineage>
</organism>
<dbReference type="EMBL" id="NJAJ01000038">
    <property type="protein sequence ID" value="PHM64044.1"/>
    <property type="molecule type" value="Genomic_DNA"/>
</dbReference>
<proteinExistence type="predicted"/>
<dbReference type="Proteomes" id="UP000222366">
    <property type="component" value="Unassembled WGS sequence"/>
</dbReference>
<evidence type="ECO:0000313" key="2">
    <source>
        <dbReference type="EMBL" id="PHM64044.1"/>
    </source>
</evidence>
<reference evidence="2 3" key="1">
    <citation type="journal article" date="2017" name="Nat. Microbiol.">
        <title>Natural product diversity associated with the nematode symbionts Photorhabdus and Xenorhabdus.</title>
        <authorList>
            <person name="Tobias N.J."/>
            <person name="Wolff H."/>
            <person name="Djahanschiri B."/>
            <person name="Grundmann F."/>
            <person name="Kronenwerth M."/>
            <person name="Shi Y.M."/>
            <person name="Simonyi S."/>
            <person name="Grun P."/>
            <person name="Shapiro-Ilan D."/>
            <person name="Pidot S.J."/>
            <person name="Stinear T.P."/>
            <person name="Ebersberger I."/>
            <person name="Bode H.B."/>
        </authorList>
    </citation>
    <scope>NUCLEOTIDE SEQUENCE [LARGE SCALE GENOMIC DNA]</scope>
    <source>
        <strain evidence="2 3">DSM 17904</strain>
    </source>
</reference>
<keyword evidence="3" id="KW-1185">Reference proteome</keyword>
<evidence type="ECO:0000259" key="1">
    <source>
        <dbReference type="Pfam" id="PF05598"/>
    </source>
</evidence>
<dbReference type="InterPro" id="IPR008490">
    <property type="entry name" value="Transposase_InsH_N"/>
</dbReference>
<protein>
    <submittedName>
        <fullName evidence="2">Transposase</fullName>
    </submittedName>
</protein>
<sequence>MILPRSALKKDKLATEYQRQKIDKLSTPLLLLDKYVNLSAPTEAVDCAVLRIVSPKGGYPPFPTEVMVRVIILKHFHHLYDEKM</sequence>
<evidence type="ECO:0000313" key="3">
    <source>
        <dbReference type="Proteomes" id="UP000222366"/>
    </source>
</evidence>
<feature type="domain" description="Transposase InsH N-terminal" evidence="1">
    <location>
        <begin position="20"/>
        <end position="83"/>
    </location>
</feature>
<accession>A0A2D0KKS4</accession>
<gene>
    <name evidence="2" type="ORF">Xsto_03380</name>
</gene>
<comment type="caution">
    <text evidence="2">The sequence shown here is derived from an EMBL/GenBank/DDBJ whole genome shotgun (WGS) entry which is preliminary data.</text>
</comment>
<dbReference type="AlphaFoldDB" id="A0A2D0KKS4"/>
<dbReference type="Pfam" id="PF05598">
    <property type="entry name" value="DUF772"/>
    <property type="match status" value="1"/>
</dbReference>
<name>A0A2D0KKS4_9GAMM</name>